<evidence type="ECO:0000313" key="2">
    <source>
        <dbReference type="EMBL" id="KAK8077853.1"/>
    </source>
</evidence>
<accession>A0ABR1W6Q7</accession>
<organism evidence="2 3">
    <name type="scientific">Apiospora saccharicola</name>
    <dbReference type="NCBI Taxonomy" id="335842"/>
    <lineage>
        <taxon>Eukaryota</taxon>
        <taxon>Fungi</taxon>
        <taxon>Dikarya</taxon>
        <taxon>Ascomycota</taxon>
        <taxon>Pezizomycotina</taxon>
        <taxon>Sordariomycetes</taxon>
        <taxon>Xylariomycetidae</taxon>
        <taxon>Amphisphaeriales</taxon>
        <taxon>Apiosporaceae</taxon>
        <taxon>Apiospora</taxon>
    </lineage>
</organism>
<dbReference type="Proteomes" id="UP001446871">
    <property type="component" value="Unassembled WGS sequence"/>
</dbReference>
<name>A0ABR1W6Q7_9PEZI</name>
<feature type="region of interest" description="Disordered" evidence="1">
    <location>
        <begin position="68"/>
        <end position="107"/>
    </location>
</feature>
<evidence type="ECO:0000313" key="3">
    <source>
        <dbReference type="Proteomes" id="UP001446871"/>
    </source>
</evidence>
<keyword evidence="3" id="KW-1185">Reference proteome</keyword>
<gene>
    <name evidence="2" type="ORF">PG996_004023</name>
</gene>
<evidence type="ECO:0000256" key="1">
    <source>
        <dbReference type="SAM" id="MobiDB-lite"/>
    </source>
</evidence>
<reference evidence="2 3" key="1">
    <citation type="submission" date="2023-01" db="EMBL/GenBank/DDBJ databases">
        <title>Analysis of 21 Apiospora genomes using comparative genomics revels a genus with tremendous synthesis potential of carbohydrate active enzymes and secondary metabolites.</title>
        <authorList>
            <person name="Sorensen T."/>
        </authorList>
    </citation>
    <scope>NUCLEOTIDE SEQUENCE [LARGE SCALE GENOMIC DNA]</scope>
    <source>
        <strain evidence="2 3">CBS 83171</strain>
    </source>
</reference>
<dbReference type="EMBL" id="JAQQWM010000002">
    <property type="protein sequence ID" value="KAK8077853.1"/>
    <property type="molecule type" value="Genomic_DNA"/>
</dbReference>
<comment type="caution">
    <text evidence="2">The sequence shown here is derived from an EMBL/GenBank/DDBJ whole genome shotgun (WGS) entry which is preliminary data.</text>
</comment>
<sequence length="107" mass="11071">MLKIGNGAWGKSVEEIAGAVIRMANLARFGHALVCQAAWALLAQALVRLSTDAGEMIAMGFLNDDQFREGPDPSDINAKGASTPIAGDTGQNTKVHTAQPTAHGKAG</sequence>
<feature type="compositionally biased region" description="Polar residues" evidence="1">
    <location>
        <begin position="89"/>
        <end position="100"/>
    </location>
</feature>
<protein>
    <submittedName>
        <fullName evidence="2">Uncharacterized protein</fullName>
    </submittedName>
</protein>
<proteinExistence type="predicted"/>